<evidence type="ECO:0000256" key="11">
    <source>
        <dbReference type="ARBA" id="ARBA00023136"/>
    </source>
</evidence>
<evidence type="ECO:0000256" key="1">
    <source>
        <dbReference type="ARBA" id="ARBA00000085"/>
    </source>
</evidence>
<dbReference type="PANTHER" id="PTHR34220:SF7">
    <property type="entry name" value="SENSOR HISTIDINE KINASE YPDA"/>
    <property type="match status" value="1"/>
</dbReference>
<feature type="transmembrane region" description="Helical" evidence="12">
    <location>
        <begin position="303"/>
        <end position="323"/>
    </location>
</feature>
<keyword evidence="11 12" id="KW-0472">Membrane</keyword>
<dbReference type="EMBL" id="CYZU01000073">
    <property type="protein sequence ID" value="CUP26923.1"/>
    <property type="molecule type" value="Genomic_DNA"/>
</dbReference>
<dbReference type="PROSITE" id="PS50109">
    <property type="entry name" value="HIS_KIN"/>
    <property type="match status" value="1"/>
</dbReference>
<dbReference type="CDD" id="cd06225">
    <property type="entry name" value="HAMP"/>
    <property type="match status" value="1"/>
</dbReference>
<dbReference type="SUPFAM" id="SSF158472">
    <property type="entry name" value="HAMP domain-like"/>
    <property type="match status" value="1"/>
</dbReference>
<dbReference type="InterPro" id="IPR005467">
    <property type="entry name" value="His_kinase_dom"/>
</dbReference>
<evidence type="ECO:0000256" key="3">
    <source>
        <dbReference type="ARBA" id="ARBA00012438"/>
    </source>
</evidence>
<dbReference type="Pfam" id="PF02743">
    <property type="entry name" value="dCache_1"/>
    <property type="match status" value="1"/>
</dbReference>
<dbReference type="SUPFAM" id="SSF55874">
    <property type="entry name" value="ATPase domain of HSP90 chaperone/DNA topoisomerase II/histidine kinase"/>
    <property type="match status" value="1"/>
</dbReference>
<comment type="subcellular location">
    <subcellularLocation>
        <location evidence="2">Cell membrane</location>
        <topology evidence="2">Multi-pass membrane protein</topology>
    </subcellularLocation>
</comment>
<proteinExistence type="predicted"/>
<feature type="domain" description="HAMP" evidence="14">
    <location>
        <begin position="325"/>
        <end position="378"/>
    </location>
</feature>
<evidence type="ECO:0000256" key="9">
    <source>
        <dbReference type="ARBA" id="ARBA00022989"/>
    </source>
</evidence>
<evidence type="ECO:0000259" key="14">
    <source>
        <dbReference type="PROSITE" id="PS50885"/>
    </source>
</evidence>
<dbReference type="Proteomes" id="UP000095544">
    <property type="component" value="Unassembled WGS sequence"/>
</dbReference>
<dbReference type="CDD" id="cd18773">
    <property type="entry name" value="PDC1_HK_sensor"/>
    <property type="match status" value="1"/>
</dbReference>
<dbReference type="Pfam" id="PF00672">
    <property type="entry name" value="HAMP"/>
    <property type="match status" value="1"/>
</dbReference>
<dbReference type="GO" id="GO:0000155">
    <property type="term" value="F:phosphorelay sensor kinase activity"/>
    <property type="evidence" value="ECO:0007669"/>
    <property type="project" value="InterPro"/>
</dbReference>
<evidence type="ECO:0000259" key="13">
    <source>
        <dbReference type="PROSITE" id="PS50109"/>
    </source>
</evidence>
<dbReference type="OrthoDB" id="9809348at2"/>
<accession>A0A174LS48</accession>
<evidence type="ECO:0000256" key="4">
    <source>
        <dbReference type="ARBA" id="ARBA00022475"/>
    </source>
</evidence>
<dbReference type="Gene3D" id="3.30.450.20">
    <property type="entry name" value="PAS domain"/>
    <property type="match status" value="2"/>
</dbReference>
<evidence type="ECO:0000256" key="8">
    <source>
        <dbReference type="ARBA" id="ARBA00022777"/>
    </source>
</evidence>
<evidence type="ECO:0000256" key="7">
    <source>
        <dbReference type="ARBA" id="ARBA00022692"/>
    </source>
</evidence>
<dbReference type="Gene3D" id="1.10.8.500">
    <property type="entry name" value="HAMP domain in histidine kinase"/>
    <property type="match status" value="1"/>
</dbReference>
<keyword evidence="9 12" id="KW-1133">Transmembrane helix</keyword>
<dbReference type="GO" id="GO:0005886">
    <property type="term" value="C:plasma membrane"/>
    <property type="evidence" value="ECO:0007669"/>
    <property type="project" value="UniProtKB-SubCell"/>
</dbReference>
<dbReference type="InterPro" id="IPR050640">
    <property type="entry name" value="Bact_2-comp_sensor_kinase"/>
</dbReference>
<dbReference type="AlphaFoldDB" id="A0A174LS48"/>
<keyword evidence="5" id="KW-0597">Phosphoprotein</keyword>
<protein>
    <recommendedName>
        <fullName evidence="3">histidine kinase</fullName>
        <ecNumber evidence="3">2.7.13.3</ecNumber>
    </recommendedName>
</protein>
<dbReference type="SMART" id="SM00304">
    <property type="entry name" value="HAMP"/>
    <property type="match status" value="1"/>
</dbReference>
<keyword evidence="6" id="KW-0808">Transferase</keyword>
<dbReference type="PROSITE" id="PS50885">
    <property type="entry name" value="HAMP"/>
    <property type="match status" value="1"/>
</dbReference>
<evidence type="ECO:0000256" key="2">
    <source>
        <dbReference type="ARBA" id="ARBA00004651"/>
    </source>
</evidence>
<name>A0A174LS48_9FIRM</name>
<keyword evidence="4" id="KW-1003">Cell membrane</keyword>
<sequence>MKKEQEPRTIFGRFKSIQSTIMVSFSVLMVIAVLIFLFIALNFTKNTIYENSINYTSQIIKQVNYDIDSYMDYMLNISSIIAANSDVSYYLYNTQQPEEELKEEKERILSQFKTIRNSRNDIYNIAVVADNGRSILNEGEDQFTEYIDVREQSWYQAALSTKNLIAISSSHVQNAIKSSYKWVITLSRPLVNYKTGENGGVFFIDLNYNAISSLCSNNNIGGSGYIFILDENGNIIYHPQQQLMYGGLKTENIDEIMSSTKDHFQSEEGDKLYTISKSDMTGWTVVGAAYTSELLKNNKQAQMMYLLVAGVLLLGVIAISSIISREITKPIRQLRDSMSMVEEGRFDKANVPVTASNEVGSLSKSFNVMTERIHTLMEQNVYEQKQKRKNELKALQAQINPHFLYNTLDSIIWMSEAGRNDEVVLMTSALARLFRQSISNDKEQVTVAEEIEYVRSYLTIQKMRYKDKLEYSIDVSPEINHVMIIKFALQPIVENAIYHGLKYKDTKGNLSIRGYVRGKKAYITIADDGVGMEEAALEHIFDETKKEHKSNGVGVPNVQKRLKLYYGQEYGISYISRKGVGTVATVTVPLEEQEDDEETHR</sequence>
<dbReference type="InterPro" id="IPR036890">
    <property type="entry name" value="HATPase_C_sf"/>
</dbReference>
<dbReference type="InterPro" id="IPR003660">
    <property type="entry name" value="HAMP_dom"/>
</dbReference>
<dbReference type="InterPro" id="IPR010559">
    <property type="entry name" value="Sig_transdc_His_kin_internal"/>
</dbReference>
<evidence type="ECO:0000256" key="6">
    <source>
        <dbReference type="ARBA" id="ARBA00022679"/>
    </source>
</evidence>
<feature type="transmembrane region" description="Helical" evidence="12">
    <location>
        <begin position="21"/>
        <end position="43"/>
    </location>
</feature>
<dbReference type="RefSeq" id="WP_055155145.1">
    <property type="nucleotide sequence ID" value="NZ_CYZU01000073.1"/>
</dbReference>
<evidence type="ECO:0000313" key="15">
    <source>
        <dbReference type="EMBL" id="CUP26923.1"/>
    </source>
</evidence>
<evidence type="ECO:0000256" key="10">
    <source>
        <dbReference type="ARBA" id="ARBA00023012"/>
    </source>
</evidence>
<dbReference type="PANTHER" id="PTHR34220">
    <property type="entry name" value="SENSOR HISTIDINE KINASE YPDA"/>
    <property type="match status" value="1"/>
</dbReference>
<reference evidence="15 16" key="1">
    <citation type="submission" date="2015-09" db="EMBL/GenBank/DDBJ databases">
        <authorList>
            <consortium name="Pathogen Informatics"/>
        </authorList>
    </citation>
    <scope>NUCLEOTIDE SEQUENCE [LARGE SCALE GENOMIC DNA]</scope>
    <source>
        <strain evidence="15 16">2789STDY5834876</strain>
    </source>
</reference>
<keyword evidence="7 12" id="KW-0812">Transmembrane</keyword>
<dbReference type="Pfam" id="PF06580">
    <property type="entry name" value="His_kinase"/>
    <property type="match status" value="1"/>
</dbReference>
<dbReference type="Gene3D" id="3.30.565.10">
    <property type="entry name" value="Histidine kinase-like ATPase, C-terminal domain"/>
    <property type="match status" value="1"/>
</dbReference>
<dbReference type="EC" id="2.7.13.3" evidence="3"/>
<dbReference type="InterPro" id="IPR003594">
    <property type="entry name" value="HATPase_dom"/>
</dbReference>
<evidence type="ECO:0000313" key="16">
    <source>
        <dbReference type="Proteomes" id="UP000095544"/>
    </source>
</evidence>
<feature type="domain" description="Histidine kinase" evidence="13">
    <location>
        <begin position="399"/>
        <end position="592"/>
    </location>
</feature>
<dbReference type="STRING" id="39482.ERS852491_04708"/>
<gene>
    <name evidence="15" type="primary">ypdA_6</name>
    <name evidence="15" type="ORF">ERS852491_04708</name>
</gene>
<evidence type="ECO:0000256" key="5">
    <source>
        <dbReference type="ARBA" id="ARBA00022553"/>
    </source>
</evidence>
<dbReference type="SMART" id="SM00387">
    <property type="entry name" value="HATPase_c"/>
    <property type="match status" value="1"/>
</dbReference>
<evidence type="ECO:0000256" key="12">
    <source>
        <dbReference type="SAM" id="Phobius"/>
    </source>
</evidence>
<keyword evidence="8" id="KW-0418">Kinase</keyword>
<dbReference type="CDD" id="cd12912">
    <property type="entry name" value="PDC2_MCP_like"/>
    <property type="match status" value="1"/>
</dbReference>
<dbReference type="InterPro" id="IPR033479">
    <property type="entry name" value="dCache_1"/>
</dbReference>
<keyword evidence="10" id="KW-0902">Two-component regulatory system</keyword>
<comment type="catalytic activity">
    <reaction evidence="1">
        <text>ATP + protein L-histidine = ADP + protein N-phospho-L-histidine.</text>
        <dbReference type="EC" id="2.7.13.3"/>
    </reaction>
</comment>
<dbReference type="Pfam" id="PF02518">
    <property type="entry name" value="HATPase_c"/>
    <property type="match status" value="1"/>
</dbReference>
<organism evidence="15 16">
    <name type="scientific">Faecalicatena contorta</name>
    <dbReference type="NCBI Taxonomy" id="39482"/>
    <lineage>
        <taxon>Bacteria</taxon>
        <taxon>Bacillati</taxon>
        <taxon>Bacillota</taxon>
        <taxon>Clostridia</taxon>
        <taxon>Lachnospirales</taxon>
        <taxon>Lachnospiraceae</taxon>
        <taxon>Faecalicatena</taxon>
    </lineage>
</organism>